<keyword evidence="4" id="KW-0812">Transmembrane</keyword>
<evidence type="ECO:0000259" key="5">
    <source>
        <dbReference type="Pfam" id="PF13407"/>
    </source>
</evidence>
<dbReference type="GO" id="GO:0030313">
    <property type="term" value="C:cell envelope"/>
    <property type="evidence" value="ECO:0007669"/>
    <property type="project" value="UniProtKB-SubCell"/>
</dbReference>
<dbReference type="GO" id="GO:0030246">
    <property type="term" value="F:carbohydrate binding"/>
    <property type="evidence" value="ECO:0007669"/>
    <property type="project" value="UniProtKB-ARBA"/>
</dbReference>
<gene>
    <name evidence="6" type="ORF">B5E75_02900</name>
</gene>
<dbReference type="Proteomes" id="UP000195305">
    <property type="component" value="Unassembled WGS sequence"/>
</dbReference>
<proteinExistence type="inferred from homology"/>
<dbReference type="EMBL" id="NFLJ01000006">
    <property type="protein sequence ID" value="OUQ35747.1"/>
    <property type="molecule type" value="Genomic_DNA"/>
</dbReference>
<evidence type="ECO:0000313" key="6">
    <source>
        <dbReference type="EMBL" id="OUQ35747.1"/>
    </source>
</evidence>
<evidence type="ECO:0000256" key="1">
    <source>
        <dbReference type="ARBA" id="ARBA00004196"/>
    </source>
</evidence>
<dbReference type="PANTHER" id="PTHR46847:SF1">
    <property type="entry name" value="D-ALLOSE-BINDING PERIPLASMIC PROTEIN-RELATED"/>
    <property type="match status" value="1"/>
</dbReference>
<keyword evidence="4" id="KW-0472">Membrane</keyword>
<dbReference type="AlphaFoldDB" id="A0A1Y4T0P3"/>
<dbReference type="SUPFAM" id="SSF53822">
    <property type="entry name" value="Periplasmic binding protein-like I"/>
    <property type="match status" value="1"/>
</dbReference>
<name>A0A1Y4T0P3_9FIRM</name>
<keyword evidence="4" id="KW-1133">Transmembrane helix</keyword>
<comment type="subcellular location">
    <subcellularLocation>
        <location evidence="1">Cell envelope</location>
    </subcellularLocation>
</comment>
<evidence type="ECO:0000256" key="3">
    <source>
        <dbReference type="ARBA" id="ARBA00022729"/>
    </source>
</evidence>
<keyword evidence="7" id="KW-1185">Reference proteome</keyword>
<dbReference type="OrthoDB" id="9814427at2"/>
<dbReference type="RefSeq" id="WP_087357295.1">
    <property type="nucleotide sequence ID" value="NZ_NFLJ01000006.1"/>
</dbReference>
<reference evidence="6 7" key="1">
    <citation type="journal article" date="2018" name="BMC Genomics">
        <title>Whole genome sequencing and function prediction of 133 gut anaerobes isolated from chicken caecum in pure cultures.</title>
        <authorList>
            <person name="Medvecky M."/>
            <person name="Cejkova D."/>
            <person name="Polansky O."/>
            <person name="Karasova D."/>
            <person name="Kubasova T."/>
            <person name="Cizek A."/>
            <person name="Rychlik I."/>
        </authorList>
    </citation>
    <scope>NUCLEOTIDE SEQUENCE [LARGE SCALE GENOMIC DNA]</scope>
    <source>
        <strain evidence="6 7">An13</strain>
    </source>
</reference>
<evidence type="ECO:0000313" key="7">
    <source>
        <dbReference type="Proteomes" id="UP000195305"/>
    </source>
</evidence>
<protein>
    <submittedName>
        <fullName evidence="6">Ribose ABC transporter substrate-binding protein</fullName>
    </submittedName>
</protein>
<dbReference type="PANTHER" id="PTHR46847">
    <property type="entry name" value="D-ALLOSE-BINDING PERIPLASMIC PROTEIN-RELATED"/>
    <property type="match status" value="1"/>
</dbReference>
<dbReference type="Gene3D" id="3.40.50.2300">
    <property type="match status" value="2"/>
</dbReference>
<feature type="domain" description="Periplasmic binding protein" evidence="5">
    <location>
        <begin position="38"/>
        <end position="290"/>
    </location>
</feature>
<dbReference type="Pfam" id="PF13407">
    <property type="entry name" value="Peripla_BP_4"/>
    <property type="match status" value="1"/>
</dbReference>
<evidence type="ECO:0000256" key="4">
    <source>
        <dbReference type="SAM" id="Phobius"/>
    </source>
</evidence>
<feature type="transmembrane region" description="Helical" evidence="4">
    <location>
        <begin position="7"/>
        <end position="25"/>
    </location>
</feature>
<keyword evidence="3" id="KW-0732">Signal</keyword>
<organism evidence="6 7">
    <name type="scientific">Massilimicrobiota timonensis</name>
    <dbReference type="NCBI Taxonomy" id="1776392"/>
    <lineage>
        <taxon>Bacteria</taxon>
        <taxon>Bacillati</taxon>
        <taxon>Bacillota</taxon>
        <taxon>Erysipelotrichia</taxon>
        <taxon>Erysipelotrichales</taxon>
        <taxon>Erysipelotrichaceae</taxon>
        <taxon>Massilimicrobiota</taxon>
    </lineage>
</organism>
<dbReference type="InterPro" id="IPR025997">
    <property type="entry name" value="SBP_2_dom"/>
</dbReference>
<dbReference type="CDD" id="cd19971">
    <property type="entry name" value="PBP1_ABC_sugar_binding-like"/>
    <property type="match status" value="1"/>
</dbReference>
<sequence length="317" mass="35536">MQIGKKKIVVMSLFIVVMLIGTLIYNNDYFPKRQNYLFGVTYMTMNNTFYEVINNELLKEIENRGDQLLVRDPALDIDKQIEQIYDFIDEDVDGIFINPVDSKKVTPALKAAKKAGIPIIVMDASIEQEQFVDCTIVSDNYDAGVQCAKDMMKRLKSANIVLLKHTNVQSAKDRIDGFLETIDGYSQYQIIDQGECEGQLELAMPIMEDILEKNKDVDVVMSLNDPSALGALAALQAYQYHHTIVYGVDGTPDIKTLIGNHSMVAGTVAQSPISIGNIAAQNMYELLRGKAIEKNIIIPVQLINENNITKYDQTGWQ</sequence>
<comment type="caution">
    <text evidence="6">The sequence shown here is derived from an EMBL/GenBank/DDBJ whole genome shotgun (WGS) entry which is preliminary data.</text>
</comment>
<dbReference type="InterPro" id="IPR028082">
    <property type="entry name" value="Peripla_BP_I"/>
</dbReference>
<accession>A0A1Y4T0P3</accession>
<evidence type="ECO:0000256" key="2">
    <source>
        <dbReference type="ARBA" id="ARBA00007639"/>
    </source>
</evidence>
<comment type="similarity">
    <text evidence="2">Belongs to the bacterial solute-binding protein 2 family.</text>
</comment>